<feature type="transmembrane region" description="Helical" evidence="4">
    <location>
        <begin position="285"/>
        <end position="302"/>
    </location>
</feature>
<evidence type="ECO:0000256" key="4">
    <source>
        <dbReference type="SAM" id="Phobius"/>
    </source>
</evidence>
<dbReference type="OrthoDB" id="9797391at2"/>
<feature type="transmembrane region" description="Helical" evidence="4">
    <location>
        <begin position="314"/>
        <end position="337"/>
    </location>
</feature>
<name>A0A561BYY5_9ACTN</name>
<evidence type="ECO:0000256" key="2">
    <source>
        <dbReference type="ARBA" id="ARBA00022676"/>
    </source>
</evidence>
<dbReference type="Gene3D" id="3.90.550.10">
    <property type="entry name" value="Spore Coat Polysaccharide Biosynthesis Protein SpsA, Chain A"/>
    <property type="match status" value="1"/>
</dbReference>
<evidence type="ECO:0000256" key="3">
    <source>
        <dbReference type="ARBA" id="ARBA00022679"/>
    </source>
</evidence>
<evidence type="ECO:0000313" key="6">
    <source>
        <dbReference type="Proteomes" id="UP000318380"/>
    </source>
</evidence>
<dbReference type="InterPro" id="IPR029044">
    <property type="entry name" value="Nucleotide-diphossugar_trans"/>
</dbReference>
<dbReference type="GO" id="GO:0016757">
    <property type="term" value="F:glycosyltransferase activity"/>
    <property type="evidence" value="ECO:0007669"/>
    <property type="project" value="UniProtKB-KW"/>
</dbReference>
<dbReference type="AlphaFoldDB" id="A0A561BYY5"/>
<keyword evidence="4" id="KW-1133">Transmembrane helix</keyword>
<keyword evidence="2" id="KW-0328">Glycosyltransferase</keyword>
<reference evidence="5 6" key="1">
    <citation type="submission" date="2019-06" db="EMBL/GenBank/DDBJ databases">
        <title>Sequencing the genomes of 1000 actinobacteria strains.</title>
        <authorList>
            <person name="Klenk H.-P."/>
        </authorList>
    </citation>
    <scope>NUCLEOTIDE SEQUENCE [LARGE SCALE GENOMIC DNA]</scope>
    <source>
        <strain evidence="5 6">DSM 24683</strain>
    </source>
</reference>
<protein>
    <submittedName>
        <fullName evidence="5">Cellulose synthase/poly-beta-1,6-N-acetylglucosamine synthase-like glycosyltransferase</fullName>
    </submittedName>
</protein>
<dbReference type="CDD" id="cd06423">
    <property type="entry name" value="CESA_like"/>
    <property type="match status" value="1"/>
</dbReference>
<keyword evidence="6" id="KW-1185">Reference proteome</keyword>
<sequence length="356" mass="39033">MAGRIVVLVPAHNEERSLPAALASLREQGRPADRIIVVADNCTDGTAAVARAAGVEVFETVRNRDKKAGGLNQALAVLLDLLDPADLVLVMDADGTLSPTFLETAAAELADPSVGAVGGVFWGEAGAGLIGALQRNEYARYAREIDRRRGRAHVLTGTATLHRVDVLRQIAATRGRTLPGPAGKVYDTTALTEDNEITLAIKTLGYRCVSPAECRVETEVMPTWGDLWRQRIRWQRGALENLKTYGLTRVTAPYALQQVGMGIGVVAMWLFLLLTALTIHHGFEFRPLWFAVGLIFVVERVVTVSRRGPRAMALALTMVVEWAYDLFLQVVLIRSAWDVLRRTEARWHHVVVATDN</sequence>
<dbReference type="PANTHER" id="PTHR43630:SF1">
    <property type="entry name" value="POLY-BETA-1,6-N-ACETYL-D-GLUCOSAMINE SYNTHASE"/>
    <property type="match status" value="1"/>
</dbReference>
<dbReference type="Pfam" id="PF13641">
    <property type="entry name" value="Glyco_tranf_2_3"/>
    <property type="match status" value="1"/>
</dbReference>
<comment type="caution">
    <text evidence="5">The sequence shown here is derived from an EMBL/GenBank/DDBJ whole genome shotgun (WGS) entry which is preliminary data.</text>
</comment>
<keyword evidence="4" id="KW-0812">Transmembrane</keyword>
<feature type="transmembrane region" description="Helical" evidence="4">
    <location>
        <begin position="259"/>
        <end position="279"/>
    </location>
</feature>
<dbReference type="PANTHER" id="PTHR43630">
    <property type="entry name" value="POLY-BETA-1,6-N-ACETYL-D-GLUCOSAMINE SYNTHASE"/>
    <property type="match status" value="1"/>
</dbReference>
<organism evidence="5 6">
    <name type="scientific">Kribbella amoyensis</name>
    <dbReference type="NCBI Taxonomy" id="996641"/>
    <lineage>
        <taxon>Bacteria</taxon>
        <taxon>Bacillati</taxon>
        <taxon>Actinomycetota</taxon>
        <taxon>Actinomycetes</taxon>
        <taxon>Propionibacteriales</taxon>
        <taxon>Kribbellaceae</taxon>
        <taxon>Kribbella</taxon>
    </lineage>
</organism>
<gene>
    <name evidence="5" type="ORF">FB561_5234</name>
</gene>
<dbReference type="EMBL" id="VIVK01000001">
    <property type="protein sequence ID" value="TWD84061.1"/>
    <property type="molecule type" value="Genomic_DNA"/>
</dbReference>
<keyword evidence="4" id="KW-0472">Membrane</keyword>
<evidence type="ECO:0000313" key="5">
    <source>
        <dbReference type="EMBL" id="TWD84061.1"/>
    </source>
</evidence>
<dbReference type="RefSeq" id="WP_145811124.1">
    <property type="nucleotide sequence ID" value="NZ_VIVK01000001.1"/>
</dbReference>
<dbReference type="Proteomes" id="UP000318380">
    <property type="component" value="Unassembled WGS sequence"/>
</dbReference>
<proteinExistence type="inferred from homology"/>
<accession>A0A561BYY5</accession>
<dbReference type="SUPFAM" id="SSF53448">
    <property type="entry name" value="Nucleotide-diphospho-sugar transferases"/>
    <property type="match status" value="1"/>
</dbReference>
<evidence type="ECO:0000256" key="1">
    <source>
        <dbReference type="ARBA" id="ARBA00006739"/>
    </source>
</evidence>
<keyword evidence="3 5" id="KW-0808">Transferase</keyword>
<comment type="similarity">
    <text evidence="1">Belongs to the glycosyltransferase 2 family.</text>
</comment>